<accession>X0PCS7</accession>
<evidence type="ECO:0000256" key="1">
    <source>
        <dbReference type="SAM" id="SignalP"/>
    </source>
</evidence>
<sequence>MTKPATARFRKLALVLFSLSLALIGLLSFNHVAQAAGDYDINRNSNYIGYIQVDSDKQALPLYNSPTDQVSNGQLATTYDRWEITGAYMDSDGALLATAYDLGDNQWVKRSDFTASTLVLKVIGAPFTTFFSNRAAYQLYSDAQTTQPAGILGTDYDIWQINGYAYNKAGQISAYNLGANAWVKYIDPTQTIHFRNDPIYLDIDAGVTTYDVNSHPTGTIQTSTVYVSGEYHFDKNNQIMHRVGNDRQWVYGGDTRQSSYGY</sequence>
<protein>
    <recommendedName>
        <fullName evidence="4">Surface layer protein A domain-containing protein</fullName>
    </recommendedName>
</protein>
<dbReference type="AlphaFoldDB" id="X0PCS7"/>
<evidence type="ECO:0000313" key="3">
    <source>
        <dbReference type="Proteomes" id="UP000051236"/>
    </source>
</evidence>
<proteinExistence type="predicted"/>
<evidence type="ECO:0000313" key="2">
    <source>
        <dbReference type="EMBL" id="KRM33101.1"/>
    </source>
</evidence>
<feature type="chain" id="PRO_5009980958" description="Surface layer protein A domain-containing protein" evidence="1">
    <location>
        <begin position="36"/>
        <end position="262"/>
    </location>
</feature>
<evidence type="ECO:0008006" key="4">
    <source>
        <dbReference type="Google" id="ProtNLM"/>
    </source>
</evidence>
<name>X0PCS7_9LACO</name>
<organism evidence="2 3">
    <name type="scientific">Agrilactobacillus composti DSM 18527 = JCM 14202</name>
    <dbReference type="NCBI Taxonomy" id="1423734"/>
    <lineage>
        <taxon>Bacteria</taxon>
        <taxon>Bacillati</taxon>
        <taxon>Bacillota</taxon>
        <taxon>Bacilli</taxon>
        <taxon>Lactobacillales</taxon>
        <taxon>Lactobacillaceae</taxon>
        <taxon>Agrilactobacillus</taxon>
    </lineage>
</organism>
<dbReference type="PATRIC" id="fig|1423734.3.peg.3231"/>
<dbReference type="RefSeq" id="WP_035450903.1">
    <property type="nucleotide sequence ID" value="NZ_AZGA01000057.1"/>
</dbReference>
<gene>
    <name evidence="2" type="ORF">FC83_GL003182</name>
</gene>
<dbReference type="EMBL" id="AZGA01000057">
    <property type="protein sequence ID" value="KRM33101.1"/>
    <property type="molecule type" value="Genomic_DNA"/>
</dbReference>
<keyword evidence="3" id="KW-1185">Reference proteome</keyword>
<dbReference type="OrthoDB" id="2319609at2"/>
<reference evidence="2 3" key="1">
    <citation type="journal article" date="2015" name="Genome Announc.">
        <title>Expanding the biotechnology potential of lactobacilli through comparative genomics of 213 strains and associated genera.</title>
        <authorList>
            <person name="Sun Z."/>
            <person name="Harris H.M."/>
            <person name="McCann A."/>
            <person name="Guo C."/>
            <person name="Argimon S."/>
            <person name="Zhang W."/>
            <person name="Yang X."/>
            <person name="Jeffery I.B."/>
            <person name="Cooney J.C."/>
            <person name="Kagawa T.F."/>
            <person name="Liu W."/>
            <person name="Song Y."/>
            <person name="Salvetti E."/>
            <person name="Wrobel A."/>
            <person name="Rasinkangas P."/>
            <person name="Parkhill J."/>
            <person name="Rea M.C."/>
            <person name="O'Sullivan O."/>
            <person name="Ritari J."/>
            <person name="Douillard F.P."/>
            <person name="Paul Ross R."/>
            <person name="Yang R."/>
            <person name="Briner A.E."/>
            <person name="Felis G.E."/>
            <person name="de Vos W.M."/>
            <person name="Barrangou R."/>
            <person name="Klaenhammer T.R."/>
            <person name="Caufield P.W."/>
            <person name="Cui Y."/>
            <person name="Zhang H."/>
            <person name="O'Toole P.W."/>
        </authorList>
    </citation>
    <scope>NUCLEOTIDE SEQUENCE [LARGE SCALE GENOMIC DNA]</scope>
    <source>
        <strain evidence="2 3">DSM 18527</strain>
    </source>
</reference>
<dbReference type="Proteomes" id="UP000051236">
    <property type="component" value="Unassembled WGS sequence"/>
</dbReference>
<comment type="caution">
    <text evidence="2">The sequence shown here is derived from an EMBL/GenBank/DDBJ whole genome shotgun (WGS) entry which is preliminary data.</text>
</comment>
<keyword evidence="1" id="KW-0732">Signal</keyword>
<feature type="signal peptide" evidence="1">
    <location>
        <begin position="1"/>
        <end position="35"/>
    </location>
</feature>